<organism evidence="2 3">
    <name type="scientific">Paraburkholderia bengalensis</name>
    <dbReference type="NCBI Taxonomy" id="2747562"/>
    <lineage>
        <taxon>Bacteria</taxon>
        <taxon>Pseudomonadati</taxon>
        <taxon>Pseudomonadota</taxon>
        <taxon>Betaproteobacteria</taxon>
        <taxon>Burkholderiales</taxon>
        <taxon>Burkholderiaceae</taxon>
        <taxon>Paraburkholderia</taxon>
    </lineage>
</organism>
<sequence length="370" mass="39685">MPRLRPLELVSRSLGREWALLPPNVSFRTELRALYAAMLRTFCLSADSIRAMCRWDPQSLRQQPVTPAAAFGRGAIGLNLRDPVASLEHATRQWNRVAGGACAIGGAAAIAWLVANHPRQPPTPALAAAPEVTLSSSLKHPSSANPDDREHVRSGAVDRRADVARARDRAQGDLAARTPVAAVAGSARRASGRSAPLVNASRAPQAAHASAGHKDAIAPHGADERQAGVAPQRMKQSGIGRLSPAARGSHPARRERSTYAHPEVRRMPQAADHLPAATRRERGITAFSDAPLASLHRARPLPSTAGAYSPLAPSPRPDSDYESITMSARTHVGDMPTAPVNRGRVNTDSTDWMNHISQRRVTEVPERFSK</sequence>
<feature type="compositionally biased region" description="Polar residues" evidence="1">
    <location>
        <begin position="133"/>
        <end position="145"/>
    </location>
</feature>
<feature type="compositionally biased region" description="Basic and acidic residues" evidence="1">
    <location>
        <begin position="212"/>
        <end position="226"/>
    </location>
</feature>
<evidence type="ECO:0000313" key="3">
    <source>
        <dbReference type="Proteomes" id="UP001386437"/>
    </source>
</evidence>
<feature type="compositionally biased region" description="Basic and acidic residues" evidence="1">
    <location>
        <begin position="146"/>
        <end position="171"/>
    </location>
</feature>
<name>A0ABU8J1R3_9BURK</name>
<feature type="compositionally biased region" description="Low complexity" evidence="1">
    <location>
        <begin position="180"/>
        <end position="210"/>
    </location>
</feature>
<feature type="compositionally biased region" description="Polar residues" evidence="1">
    <location>
        <begin position="344"/>
        <end position="356"/>
    </location>
</feature>
<proteinExistence type="predicted"/>
<evidence type="ECO:0000256" key="1">
    <source>
        <dbReference type="SAM" id="MobiDB-lite"/>
    </source>
</evidence>
<evidence type="ECO:0000313" key="2">
    <source>
        <dbReference type="EMBL" id="MEI6001736.1"/>
    </source>
</evidence>
<dbReference type="EMBL" id="JACFYJ010000083">
    <property type="protein sequence ID" value="MEI6001736.1"/>
    <property type="molecule type" value="Genomic_DNA"/>
</dbReference>
<accession>A0ABU8J1R3</accession>
<comment type="caution">
    <text evidence="2">The sequence shown here is derived from an EMBL/GenBank/DDBJ whole genome shotgun (WGS) entry which is preliminary data.</text>
</comment>
<dbReference type="Proteomes" id="UP001386437">
    <property type="component" value="Unassembled WGS sequence"/>
</dbReference>
<reference evidence="2 3" key="1">
    <citation type="journal article" date="2022" name="Arch. Microbiol.">
        <title>Paraburkholderia bengalensis sp. nov. isolated from roots of Oryza sativa, IR64.</title>
        <authorList>
            <person name="Nag P."/>
            <person name="Mondal N."/>
            <person name="Sarkar J."/>
            <person name="Das S."/>
        </authorList>
    </citation>
    <scope>NUCLEOTIDE SEQUENCE [LARGE SCALE GENOMIC DNA]</scope>
    <source>
        <strain evidence="2 3">IR64_4_BI</strain>
    </source>
</reference>
<feature type="compositionally biased region" description="Basic and acidic residues" evidence="1">
    <location>
        <begin position="360"/>
        <end position="370"/>
    </location>
</feature>
<feature type="region of interest" description="Disordered" evidence="1">
    <location>
        <begin position="133"/>
        <end position="276"/>
    </location>
</feature>
<feature type="region of interest" description="Disordered" evidence="1">
    <location>
        <begin position="301"/>
        <end position="370"/>
    </location>
</feature>
<gene>
    <name evidence="2" type="ORF">H3V53_32615</name>
</gene>
<keyword evidence="3" id="KW-1185">Reference proteome</keyword>
<protein>
    <submittedName>
        <fullName evidence="2">Uncharacterized protein</fullName>
    </submittedName>
</protein>
<feature type="compositionally biased region" description="Basic and acidic residues" evidence="1">
    <location>
        <begin position="252"/>
        <end position="266"/>
    </location>
</feature>